<accession>A0A1E5WL91</accession>
<dbReference type="AlphaFoldDB" id="A0A1E5WL91"/>
<dbReference type="OrthoDB" id="10253408at2759"/>
<evidence type="ECO:0000313" key="4">
    <source>
        <dbReference type="Proteomes" id="UP000095767"/>
    </source>
</evidence>
<comment type="similarity">
    <text evidence="1">Belongs to the peptidase C1 family.</text>
</comment>
<dbReference type="PANTHER" id="PTHR12411">
    <property type="entry name" value="CYSTEINE PROTEASE FAMILY C1-RELATED"/>
    <property type="match status" value="1"/>
</dbReference>
<dbReference type="InterPro" id="IPR000668">
    <property type="entry name" value="Peptidase_C1A_C"/>
</dbReference>
<dbReference type="InterPro" id="IPR013128">
    <property type="entry name" value="Peptidase_C1A"/>
</dbReference>
<dbReference type="Gene3D" id="3.90.70.10">
    <property type="entry name" value="Cysteine proteinases"/>
    <property type="match status" value="1"/>
</dbReference>
<sequence>MRAVAKQPVAVNLDTCPPELRKSYTGGLIEFEDWPAQNGKDVVKHAVIVVGYGKDDEGNLFWKIKNSYGTPWGDRGYAYLGRGIEDKRGVAGITRWHRLSPVILPFP</sequence>
<protein>
    <recommendedName>
        <fullName evidence="2">Peptidase C1A papain C-terminal domain-containing protein</fullName>
    </recommendedName>
</protein>
<dbReference type="InterPro" id="IPR038765">
    <property type="entry name" value="Papain-like_cys_pep_sf"/>
</dbReference>
<proteinExistence type="inferred from homology"/>
<dbReference type="EMBL" id="LWDX02002740">
    <property type="protein sequence ID" value="OEL38185.1"/>
    <property type="molecule type" value="Genomic_DNA"/>
</dbReference>
<name>A0A1E5WL91_9POAL</name>
<dbReference type="GO" id="GO:0008234">
    <property type="term" value="F:cysteine-type peptidase activity"/>
    <property type="evidence" value="ECO:0007669"/>
    <property type="project" value="InterPro"/>
</dbReference>
<evidence type="ECO:0000256" key="1">
    <source>
        <dbReference type="ARBA" id="ARBA00008455"/>
    </source>
</evidence>
<keyword evidence="4" id="KW-1185">Reference proteome</keyword>
<organism evidence="3 4">
    <name type="scientific">Dichanthelium oligosanthes</name>
    <dbReference type="NCBI Taxonomy" id="888268"/>
    <lineage>
        <taxon>Eukaryota</taxon>
        <taxon>Viridiplantae</taxon>
        <taxon>Streptophyta</taxon>
        <taxon>Embryophyta</taxon>
        <taxon>Tracheophyta</taxon>
        <taxon>Spermatophyta</taxon>
        <taxon>Magnoliopsida</taxon>
        <taxon>Liliopsida</taxon>
        <taxon>Poales</taxon>
        <taxon>Poaceae</taxon>
        <taxon>PACMAD clade</taxon>
        <taxon>Panicoideae</taxon>
        <taxon>Panicodae</taxon>
        <taxon>Paniceae</taxon>
        <taxon>Dichantheliinae</taxon>
        <taxon>Dichanthelium</taxon>
    </lineage>
</organism>
<dbReference type="STRING" id="888268.A0A1E5WL91"/>
<comment type="caution">
    <text evidence="3">The sequence shown here is derived from an EMBL/GenBank/DDBJ whole genome shotgun (WGS) entry which is preliminary data.</text>
</comment>
<feature type="domain" description="Peptidase C1A papain C-terminal" evidence="2">
    <location>
        <begin position="2"/>
        <end position="90"/>
    </location>
</feature>
<gene>
    <name evidence="3" type="ORF">BAE44_0000796</name>
</gene>
<dbReference type="SUPFAM" id="SSF54001">
    <property type="entry name" value="Cysteine proteinases"/>
    <property type="match status" value="1"/>
</dbReference>
<evidence type="ECO:0000259" key="2">
    <source>
        <dbReference type="Pfam" id="PF00112"/>
    </source>
</evidence>
<dbReference type="Pfam" id="PF00112">
    <property type="entry name" value="Peptidase_C1"/>
    <property type="match status" value="1"/>
</dbReference>
<reference evidence="3 4" key="1">
    <citation type="submission" date="2016-09" db="EMBL/GenBank/DDBJ databases">
        <title>The draft genome of Dichanthelium oligosanthes: A C3 panicoid grass species.</title>
        <authorList>
            <person name="Studer A.J."/>
            <person name="Schnable J.C."/>
            <person name="Brutnell T.P."/>
        </authorList>
    </citation>
    <scope>NUCLEOTIDE SEQUENCE [LARGE SCALE GENOMIC DNA]</scope>
    <source>
        <strain evidence="4">cv. Kellogg 1175</strain>
        <tissue evidence="3">Leaf</tissue>
    </source>
</reference>
<dbReference type="Proteomes" id="UP000095767">
    <property type="component" value="Unassembled WGS sequence"/>
</dbReference>
<evidence type="ECO:0000313" key="3">
    <source>
        <dbReference type="EMBL" id="OEL38185.1"/>
    </source>
</evidence>
<dbReference type="GO" id="GO:0006508">
    <property type="term" value="P:proteolysis"/>
    <property type="evidence" value="ECO:0007669"/>
    <property type="project" value="InterPro"/>
</dbReference>